<dbReference type="EMBL" id="FQNC01000019">
    <property type="protein sequence ID" value="SGY22543.1"/>
    <property type="molecule type" value="Genomic_DNA"/>
</dbReference>
<evidence type="ECO:0000256" key="4">
    <source>
        <dbReference type="ARBA" id="ARBA00022741"/>
    </source>
</evidence>
<dbReference type="GO" id="GO:0003924">
    <property type="term" value="F:GTPase activity"/>
    <property type="evidence" value="ECO:0007669"/>
    <property type="project" value="InterPro"/>
</dbReference>
<keyword evidence="4" id="KW-0547">Nucleotide-binding</keyword>
<keyword evidence="2" id="KW-0488">Methylation</keyword>
<dbReference type="Pfam" id="PF00071">
    <property type="entry name" value="Ras"/>
    <property type="match status" value="1"/>
</dbReference>
<organism evidence="13 14">
    <name type="scientific">Microbotryum silenes-dioicae</name>
    <dbReference type="NCBI Taxonomy" id="796604"/>
    <lineage>
        <taxon>Eukaryota</taxon>
        <taxon>Fungi</taxon>
        <taxon>Dikarya</taxon>
        <taxon>Basidiomycota</taxon>
        <taxon>Pucciniomycotina</taxon>
        <taxon>Microbotryomycetes</taxon>
        <taxon>Microbotryales</taxon>
        <taxon>Microbotryaceae</taxon>
        <taxon>Microbotryum</taxon>
    </lineage>
</organism>
<dbReference type="GO" id="GO:0005525">
    <property type="term" value="F:GTP binding"/>
    <property type="evidence" value="ECO:0007669"/>
    <property type="project" value="UniProtKB-KW"/>
</dbReference>
<dbReference type="InterPro" id="IPR005225">
    <property type="entry name" value="Small_GTP-bd"/>
</dbReference>
<dbReference type="NCBIfam" id="TIGR00231">
    <property type="entry name" value="small_GTP"/>
    <property type="match status" value="1"/>
</dbReference>
<evidence type="ECO:0000256" key="5">
    <source>
        <dbReference type="ARBA" id="ARBA00022801"/>
    </source>
</evidence>
<dbReference type="AlphaFoldDB" id="A0A2X0M0G6"/>
<dbReference type="PRINTS" id="PR00449">
    <property type="entry name" value="RASTRNSFRMNG"/>
</dbReference>
<keyword evidence="10" id="KW-0636">Prenylation</keyword>
<evidence type="ECO:0000256" key="10">
    <source>
        <dbReference type="ARBA" id="ARBA00023289"/>
    </source>
</evidence>
<dbReference type="STRING" id="796604.A0A2X0M0G6"/>
<evidence type="ECO:0000313" key="14">
    <source>
        <dbReference type="Proteomes" id="UP000249464"/>
    </source>
</evidence>
<dbReference type="PROSITE" id="PS51419">
    <property type="entry name" value="RAB"/>
    <property type="match status" value="1"/>
</dbReference>
<evidence type="ECO:0000256" key="11">
    <source>
        <dbReference type="ARBA" id="ARBA00037969"/>
    </source>
</evidence>
<sequence>MTTPSGKIIPPRQRKIALLGSRSVDEGVTTTTTRAAHEAAVIGGDGLDAEINAAYRVEGGRSEGVPARTIRSLPTTERDGMRGQALVEADAGHCRGWGKEGKSSLTVQFVDSHFVDSYYPTIENTFQKVVKYKGQDFNLDIIDTAGQDEFSILSSKHAVGLHGWVLVYSVSSRSSFEMIQIVREKVLNYTGRENVPMVLVGNKSDLAVQRQVPREEGAALAASWGMCGFTEASARHNENVSKIFELVVAQIEKDMNPEPEQAPKSGCQVM</sequence>
<dbReference type="SMART" id="SM00175">
    <property type="entry name" value="RAB"/>
    <property type="match status" value="1"/>
</dbReference>
<keyword evidence="8" id="KW-0472">Membrane</keyword>
<dbReference type="GO" id="GO:0007165">
    <property type="term" value="P:signal transduction"/>
    <property type="evidence" value="ECO:0007669"/>
    <property type="project" value="InterPro"/>
</dbReference>
<keyword evidence="9" id="KW-0449">Lipoprotein</keyword>
<dbReference type="GO" id="GO:0005886">
    <property type="term" value="C:plasma membrane"/>
    <property type="evidence" value="ECO:0007669"/>
    <property type="project" value="UniProtKB-SubCell"/>
</dbReference>
<evidence type="ECO:0000256" key="7">
    <source>
        <dbReference type="ARBA" id="ARBA00023134"/>
    </source>
</evidence>
<name>A0A2X0M0G6_9BASI</name>
<evidence type="ECO:0000256" key="12">
    <source>
        <dbReference type="ARBA" id="ARBA00049117"/>
    </source>
</evidence>
<evidence type="ECO:0000313" key="13">
    <source>
        <dbReference type="EMBL" id="SGY22543.1"/>
    </source>
</evidence>
<dbReference type="GO" id="GO:0046872">
    <property type="term" value="F:metal ion binding"/>
    <property type="evidence" value="ECO:0007669"/>
    <property type="project" value="UniProtKB-KW"/>
</dbReference>
<dbReference type="SMART" id="SM00174">
    <property type="entry name" value="RHO"/>
    <property type="match status" value="1"/>
</dbReference>
<dbReference type="PANTHER" id="PTHR24070">
    <property type="entry name" value="RAS, DI-RAS, AND RHEB FAMILY MEMBERS OF SMALL GTPASE SUPERFAMILY"/>
    <property type="match status" value="1"/>
</dbReference>
<evidence type="ECO:0000256" key="3">
    <source>
        <dbReference type="ARBA" id="ARBA00022723"/>
    </source>
</evidence>
<reference evidence="13 14" key="1">
    <citation type="submission" date="2016-11" db="EMBL/GenBank/DDBJ databases">
        <authorList>
            <person name="Jaros S."/>
            <person name="Januszkiewicz K."/>
            <person name="Wedrychowicz H."/>
        </authorList>
    </citation>
    <scope>NUCLEOTIDE SEQUENCE [LARGE SCALE GENOMIC DNA]</scope>
</reference>
<protein>
    <submittedName>
        <fullName evidence="13">BQ5605_C019g08814 protein</fullName>
    </submittedName>
</protein>
<evidence type="ECO:0000256" key="2">
    <source>
        <dbReference type="ARBA" id="ARBA00022481"/>
    </source>
</evidence>
<dbReference type="InterPro" id="IPR027417">
    <property type="entry name" value="P-loop_NTPase"/>
</dbReference>
<keyword evidence="5" id="KW-0378">Hydrolase</keyword>
<dbReference type="SUPFAM" id="SSF52540">
    <property type="entry name" value="P-loop containing nucleoside triphosphate hydrolases"/>
    <property type="match status" value="1"/>
</dbReference>
<dbReference type="SMART" id="SM00173">
    <property type="entry name" value="RAS"/>
    <property type="match status" value="1"/>
</dbReference>
<dbReference type="Proteomes" id="UP000249464">
    <property type="component" value="Unassembled WGS sequence"/>
</dbReference>
<evidence type="ECO:0000256" key="6">
    <source>
        <dbReference type="ARBA" id="ARBA00022842"/>
    </source>
</evidence>
<keyword evidence="6" id="KW-0460">Magnesium</keyword>
<gene>
    <name evidence="13" type="primary">BQ5605_C019g08814</name>
    <name evidence="13" type="ORF">BQ5605_C019G08814</name>
</gene>
<comment type="similarity">
    <text evidence="11">Belongs to the small GTPase superfamily. Rheb family.</text>
</comment>
<dbReference type="CDD" id="cd04137">
    <property type="entry name" value="RheB"/>
    <property type="match status" value="1"/>
</dbReference>
<keyword evidence="14" id="KW-1185">Reference proteome</keyword>
<comment type="catalytic activity">
    <reaction evidence="12">
        <text>GTP + H2O = GDP + phosphate + H(+)</text>
        <dbReference type="Rhea" id="RHEA:19669"/>
        <dbReference type="ChEBI" id="CHEBI:15377"/>
        <dbReference type="ChEBI" id="CHEBI:15378"/>
        <dbReference type="ChEBI" id="CHEBI:37565"/>
        <dbReference type="ChEBI" id="CHEBI:43474"/>
        <dbReference type="ChEBI" id="CHEBI:58189"/>
    </reaction>
    <physiologicalReaction direction="left-to-right" evidence="12">
        <dbReference type="Rhea" id="RHEA:19670"/>
    </physiologicalReaction>
</comment>
<proteinExistence type="inferred from homology"/>
<comment type="subcellular location">
    <subcellularLocation>
        <location evidence="1">Cell membrane</location>
        <topology evidence="1">Lipid-anchor</topology>
        <orientation evidence="1">Cytoplasmic side</orientation>
    </subcellularLocation>
</comment>
<evidence type="ECO:0000256" key="8">
    <source>
        <dbReference type="ARBA" id="ARBA00023136"/>
    </source>
</evidence>
<dbReference type="InterPro" id="IPR001806">
    <property type="entry name" value="Small_GTPase"/>
</dbReference>
<dbReference type="PROSITE" id="PS51421">
    <property type="entry name" value="RAS"/>
    <property type="match status" value="1"/>
</dbReference>
<dbReference type="InterPro" id="IPR020849">
    <property type="entry name" value="Small_GTPase_Ras-type"/>
</dbReference>
<dbReference type="Gene3D" id="3.40.50.300">
    <property type="entry name" value="P-loop containing nucleotide triphosphate hydrolases"/>
    <property type="match status" value="1"/>
</dbReference>
<dbReference type="PROSITE" id="PS51420">
    <property type="entry name" value="RHO"/>
    <property type="match status" value="1"/>
</dbReference>
<evidence type="ECO:0000256" key="1">
    <source>
        <dbReference type="ARBA" id="ARBA00004342"/>
    </source>
</evidence>
<evidence type="ECO:0000256" key="9">
    <source>
        <dbReference type="ARBA" id="ARBA00023288"/>
    </source>
</evidence>
<accession>A0A2X0M0G6</accession>
<keyword evidence="3" id="KW-0479">Metal-binding</keyword>
<dbReference type="FunFam" id="3.40.50.300:FF:000273">
    <property type="entry name" value="GTP-binding protein Rheb homolog"/>
    <property type="match status" value="1"/>
</dbReference>
<keyword evidence="7" id="KW-0342">GTP-binding</keyword>